<protein>
    <submittedName>
        <fullName evidence="3">Toxin</fullName>
    </submittedName>
</protein>
<dbReference type="Gene3D" id="2.30.30.110">
    <property type="match status" value="1"/>
</dbReference>
<comment type="caution">
    <text evidence="3">The sequence shown here is derived from an EMBL/GenBank/DDBJ whole genome shotgun (WGS) entry which is preliminary data.</text>
</comment>
<dbReference type="Pfam" id="PF02452">
    <property type="entry name" value="PemK_toxin"/>
    <property type="match status" value="1"/>
</dbReference>
<gene>
    <name evidence="3" type="ORF">DLM65_14085</name>
</gene>
<evidence type="ECO:0000256" key="1">
    <source>
        <dbReference type="ARBA" id="ARBA00007521"/>
    </source>
</evidence>
<dbReference type="PANTHER" id="PTHR33988">
    <property type="entry name" value="ENDORIBONUCLEASE MAZF-RELATED"/>
    <property type="match status" value="1"/>
</dbReference>
<reference evidence="3 4" key="1">
    <citation type="journal article" date="2017" name="Nature">
        <title>Atmospheric trace gases support primary production in Antarctic desert surface soil.</title>
        <authorList>
            <person name="Ji M."/>
            <person name="Greening C."/>
            <person name="Vanwonterghem I."/>
            <person name="Carere C.R."/>
            <person name="Bay S.K."/>
            <person name="Steen J.A."/>
            <person name="Montgomery K."/>
            <person name="Lines T."/>
            <person name="Beardall J."/>
            <person name="van Dorst J."/>
            <person name="Snape I."/>
            <person name="Stott M.B."/>
            <person name="Hugenholtz P."/>
            <person name="Ferrari B.C."/>
        </authorList>
    </citation>
    <scope>NUCLEOTIDE SEQUENCE [LARGE SCALE GENOMIC DNA]</scope>
    <source>
        <strain evidence="3">RRmetagenome_bin12</strain>
    </source>
</reference>
<dbReference type="EMBL" id="QHBU01000271">
    <property type="protein sequence ID" value="PZR78069.1"/>
    <property type="molecule type" value="Genomic_DNA"/>
</dbReference>
<organism evidence="3 4">
    <name type="scientific">Candidatus Aeolococcus gillhamiae</name>
    <dbReference type="NCBI Taxonomy" id="3127015"/>
    <lineage>
        <taxon>Bacteria</taxon>
        <taxon>Bacillati</taxon>
        <taxon>Candidatus Dormiibacterota</taxon>
        <taxon>Candidatus Dormibacteria</taxon>
        <taxon>Candidatus Aeolococcales</taxon>
        <taxon>Candidatus Aeolococcaceae</taxon>
        <taxon>Candidatus Aeolococcus</taxon>
    </lineage>
</organism>
<sequence length="117" mass="12779">MGVALCSRARVTTAVPRRGEVWLADLPGDKIRPIVVMTRSVIVRHLRSVIAAPVTSRVRHIPSEVALSNDEGLVRDSVANFDNLQLVARTHLIRRVGVLSRAKLVQACLALTHAVDC</sequence>
<dbReference type="SUPFAM" id="SSF50118">
    <property type="entry name" value="Cell growth inhibitor/plasmid maintenance toxic component"/>
    <property type="match status" value="1"/>
</dbReference>
<dbReference type="GO" id="GO:0003677">
    <property type="term" value="F:DNA binding"/>
    <property type="evidence" value="ECO:0007669"/>
    <property type="project" value="InterPro"/>
</dbReference>
<evidence type="ECO:0000313" key="3">
    <source>
        <dbReference type="EMBL" id="PZR78069.1"/>
    </source>
</evidence>
<comment type="similarity">
    <text evidence="1">Belongs to the PemK/MazF family.</text>
</comment>
<dbReference type="Proteomes" id="UP000248724">
    <property type="component" value="Unassembled WGS sequence"/>
</dbReference>
<dbReference type="GO" id="GO:0016075">
    <property type="term" value="P:rRNA catabolic process"/>
    <property type="evidence" value="ECO:0007669"/>
    <property type="project" value="TreeGrafter"/>
</dbReference>
<dbReference type="PANTHER" id="PTHR33988:SF2">
    <property type="entry name" value="ENDORIBONUCLEASE MAZF"/>
    <property type="match status" value="1"/>
</dbReference>
<keyword evidence="2" id="KW-1277">Toxin-antitoxin system</keyword>
<dbReference type="InterPro" id="IPR003477">
    <property type="entry name" value="PemK-like"/>
</dbReference>
<proteinExistence type="inferred from homology"/>
<dbReference type="InterPro" id="IPR011067">
    <property type="entry name" value="Plasmid_toxin/cell-grow_inhib"/>
</dbReference>
<dbReference type="GO" id="GO:0004521">
    <property type="term" value="F:RNA endonuclease activity"/>
    <property type="evidence" value="ECO:0007669"/>
    <property type="project" value="TreeGrafter"/>
</dbReference>
<dbReference type="GO" id="GO:0006402">
    <property type="term" value="P:mRNA catabolic process"/>
    <property type="evidence" value="ECO:0007669"/>
    <property type="project" value="TreeGrafter"/>
</dbReference>
<accession>A0A2W5YYK1</accession>
<dbReference type="AlphaFoldDB" id="A0A2W5YYK1"/>
<evidence type="ECO:0000313" key="4">
    <source>
        <dbReference type="Proteomes" id="UP000248724"/>
    </source>
</evidence>
<evidence type="ECO:0000256" key="2">
    <source>
        <dbReference type="ARBA" id="ARBA00022649"/>
    </source>
</evidence>
<name>A0A2W5YYK1_9BACT</name>